<gene>
    <name evidence="3" type="ORF">B296_00042670</name>
</gene>
<dbReference type="PANTHER" id="PTHR18966">
    <property type="entry name" value="IONOTROPIC GLUTAMATE RECEPTOR"/>
    <property type="match status" value="1"/>
</dbReference>
<keyword evidence="2" id="KW-0472">Membrane</keyword>
<organism evidence="3 4">
    <name type="scientific">Ensete ventricosum</name>
    <name type="common">Abyssinian banana</name>
    <name type="synonym">Musa ensete</name>
    <dbReference type="NCBI Taxonomy" id="4639"/>
    <lineage>
        <taxon>Eukaryota</taxon>
        <taxon>Viridiplantae</taxon>
        <taxon>Streptophyta</taxon>
        <taxon>Embryophyta</taxon>
        <taxon>Tracheophyta</taxon>
        <taxon>Spermatophyta</taxon>
        <taxon>Magnoliopsida</taxon>
        <taxon>Liliopsida</taxon>
        <taxon>Zingiberales</taxon>
        <taxon>Musaceae</taxon>
        <taxon>Ensete</taxon>
    </lineage>
</organism>
<keyword evidence="2" id="KW-0812">Transmembrane</keyword>
<dbReference type="Proteomes" id="UP000287651">
    <property type="component" value="Unassembled WGS sequence"/>
</dbReference>
<protein>
    <recommendedName>
        <fullName evidence="5">Ionotropic glutamate receptor C-terminal domain-containing protein</fullName>
    </recommendedName>
</protein>
<keyword evidence="2" id="KW-1133">Transmembrane helix</keyword>
<reference evidence="3 4" key="1">
    <citation type="journal article" date="2014" name="Agronomy (Basel)">
        <title>A Draft Genome Sequence for Ensete ventricosum, the Drought-Tolerant Tree Against Hunger.</title>
        <authorList>
            <person name="Harrison J."/>
            <person name="Moore K.A."/>
            <person name="Paszkiewicz K."/>
            <person name="Jones T."/>
            <person name="Grant M."/>
            <person name="Ambacheew D."/>
            <person name="Muzemil S."/>
            <person name="Studholme D.J."/>
        </authorList>
    </citation>
    <scope>NUCLEOTIDE SEQUENCE [LARGE SCALE GENOMIC DNA]</scope>
</reference>
<evidence type="ECO:0008006" key="5">
    <source>
        <dbReference type="Google" id="ProtNLM"/>
    </source>
</evidence>
<dbReference type="SUPFAM" id="SSF53850">
    <property type="entry name" value="Periplasmic binding protein-like II"/>
    <property type="match status" value="1"/>
</dbReference>
<dbReference type="InterPro" id="IPR015683">
    <property type="entry name" value="Ionotropic_Glu_rcpt"/>
</dbReference>
<dbReference type="AlphaFoldDB" id="A0A426Z7V5"/>
<accession>A0A426Z7V5</accession>
<evidence type="ECO:0000256" key="2">
    <source>
        <dbReference type="SAM" id="Phobius"/>
    </source>
</evidence>
<comment type="caution">
    <text evidence="3">The sequence shown here is derived from an EMBL/GenBank/DDBJ whole genome shotgun (WGS) entry which is preliminary data.</text>
</comment>
<dbReference type="EMBL" id="AMZH03007936">
    <property type="protein sequence ID" value="RRT60084.1"/>
    <property type="molecule type" value="Genomic_DNA"/>
</dbReference>
<evidence type="ECO:0000313" key="4">
    <source>
        <dbReference type="Proteomes" id="UP000287651"/>
    </source>
</evidence>
<proteinExistence type="predicted"/>
<dbReference type="Gene3D" id="1.10.287.70">
    <property type="match status" value="1"/>
</dbReference>
<sequence>MPYTESGVSMIVPVEGDKSKNMWIFLEPLTIDLWLGSLAFFVFTGFVVWVIEHRENEEFAGKPMDQFGIIFYFAFSILVFSHRVDAIFDEIPYLRLVLSQHCDDLAMVGPTYKTDGFGFVSFYTSAILNITEGERMTEIQKAWFGDPTSCPNQSKNFASSSLAFRSFGGLFLITGVVSVLALLIFLARFIYTEWDELKAAAGRQSSLWKKMVVLLKYYHDVNAPLTCPTLKRDDFAAIDIGEMNRHTQPHLVGSLSPVSISNHSRLSFTSPEEGEGISSTEPNSP</sequence>
<name>A0A426Z7V5_ENSVE</name>
<evidence type="ECO:0000313" key="3">
    <source>
        <dbReference type="EMBL" id="RRT60084.1"/>
    </source>
</evidence>
<feature type="transmembrane region" description="Helical" evidence="2">
    <location>
        <begin position="167"/>
        <end position="191"/>
    </location>
</feature>
<feature type="region of interest" description="Disordered" evidence="1">
    <location>
        <begin position="266"/>
        <end position="285"/>
    </location>
</feature>
<evidence type="ECO:0000256" key="1">
    <source>
        <dbReference type="SAM" id="MobiDB-lite"/>
    </source>
</evidence>
<feature type="transmembrane region" description="Helical" evidence="2">
    <location>
        <begin position="33"/>
        <end position="51"/>
    </location>
</feature>
<feature type="transmembrane region" description="Helical" evidence="2">
    <location>
        <begin position="63"/>
        <end position="84"/>
    </location>
</feature>